<dbReference type="Proteomes" id="UP000054997">
    <property type="component" value="Unassembled WGS sequence"/>
</dbReference>
<name>A0A0W0VJP3_9GAMM</name>
<dbReference type="Pfam" id="PF12551">
    <property type="entry name" value="PHBC_N"/>
    <property type="match status" value="1"/>
</dbReference>
<dbReference type="Gene3D" id="3.40.50.1820">
    <property type="entry name" value="alpha/beta hydrolase"/>
    <property type="match status" value="1"/>
</dbReference>
<dbReference type="GO" id="GO:0042619">
    <property type="term" value="P:poly-hydroxybutyrate biosynthetic process"/>
    <property type="evidence" value="ECO:0007669"/>
    <property type="project" value="InterPro"/>
</dbReference>
<evidence type="ECO:0000259" key="3">
    <source>
        <dbReference type="Pfam" id="PF07167"/>
    </source>
</evidence>
<dbReference type="PATRIC" id="fig|45068.5.peg.1815"/>
<keyword evidence="1" id="KW-0808">Transferase</keyword>
<dbReference type="AlphaFoldDB" id="A0A0W0VJP3"/>
<feature type="domain" description="Poly-beta-hydroxybutyrate polymerase N-terminal" evidence="3">
    <location>
        <begin position="138"/>
        <end position="304"/>
    </location>
</feature>
<sequence>MQQELLAAMDQESSNKNFSELTKHTIVHKSLHHALKKVTESFLSFENIFKEKNSKKRAELLDRVFHANIGQMTTGLSPAALLIAYTDWFAHLMISPNKRLQLIESACKQYTDFWNSNADYFYKKSSSCFDIEDRRFHERFQSEAWKKWPYCAIAQFFLRVEDWWQEATNIRGLDKNHKDLVSFVHFQWLNALSPENSIFFNPEVQEKIISTKGKNLLDGWKNWQEDLKRFLTNEGPVGTENFIVGKHVAVTPGKIVYRNHLFELIQYEPQTKQVYPEPLLIIPAWIMKYYILDLSPENSMVDYLVKQGHTVFMISWKNPDASYREYGMEDYLKQGVLKALNVVTEITEQGKIHAAGYCIGGTILAMTASYLTRQEDKRLKTMTLFAAQTDFEEAGELMTFIDENQLCYLEDIMFSQGYLRGDQLSSTFDLLRPKELIWSKAVAHYLLGERQRMIDLLAWNEDTTRLPYKMHSEYLRHFHLNNDLAEGNYQIDGEPVTLGDVKIPIFSVATEKDHIAPWKSVYKINLYVHGAEITFVLANMGHNGGIVSEPGHKGRSYRIGKKTAKMKYIAPEQWFAEHKSKKGSWWVAWHQWLADKSSEKIPPPGMGAPEKGLEILADAPGLYVKER</sequence>
<dbReference type="SUPFAM" id="SSF53474">
    <property type="entry name" value="alpha/beta-Hydrolases"/>
    <property type="match status" value="1"/>
</dbReference>
<dbReference type="RefSeq" id="WP_237758301.1">
    <property type="nucleotide sequence ID" value="NZ_CAAAHZ010000010.1"/>
</dbReference>
<evidence type="ECO:0000256" key="1">
    <source>
        <dbReference type="ARBA" id="ARBA00022679"/>
    </source>
</evidence>
<evidence type="ECO:0000259" key="4">
    <source>
        <dbReference type="Pfam" id="PF12551"/>
    </source>
</evidence>
<protein>
    <submittedName>
        <fullName evidence="5">Polyhydroxyalkanoic synthase</fullName>
    </submittedName>
</protein>
<proteinExistence type="predicted"/>
<keyword evidence="6" id="KW-1185">Reference proteome</keyword>
<comment type="caution">
    <text evidence="5">The sequence shown here is derived from an EMBL/GenBank/DDBJ whole genome shotgun (WGS) entry which is preliminary data.</text>
</comment>
<keyword evidence="2" id="KW-0012">Acyltransferase</keyword>
<reference evidence="5 6" key="1">
    <citation type="submission" date="2015-11" db="EMBL/GenBank/DDBJ databases">
        <title>Genomic analysis of 38 Legionella species identifies large and diverse effector repertoires.</title>
        <authorList>
            <person name="Burstein D."/>
            <person name="Amaro F."/>
            <person name="Zusman T."/>
            <person name="Lifshitz Z."/>
            <person name="Cohen O."/>
            <person name="Gilbert J.A."/>
            <person name="Pupko T."/>
            <person name="Shuman H.A."/>
            <person name="Segal G."/>
        </authorList>
    </citation>
    <scope>NUCLEOTIDE SEQUENCE [LARGE SCALE GENOMIC DNA]</scope>
    <source>
        <strain evidence="5 6">ATCC 49505</strain>
    </source>
</reference>
<dbReference type="InterPro" id="IPR022211">
    <property type="entry name" value="PHBC_N"/>
</dbReference>
<accession>A0A0W0VJP3</accession>
<dbReference type="EMBL" id="LNYK01000026">
    <property type="protein sequence ID" value="KTD20322.1"/>
    <property type="molecule type" value="Genomic_DNA"/>
</dbReference>
<dbReference type="GO" id="GO:0016746">
    <property type="term" value="F:acyltransferase activity"/>
    <property type="evidence" value="ECO:0007669"/>
    <property type="project" value="UniProtKB-KW"/>
</dbReference>
<gene>
    <name evidence="5" type="ORF">Llon_1675</name>
</gene>
<dbReference type="Pfam" id="PF07167">
    <property type="entry name" value="PhaC_N"/>
    <property type="match status" value="1"/>
</dbReference>
<evidence type="ECO:0000313" key="5">
    <source>
        <dbReference type="EMBL" id="KTD20322.1"/>
    </source>
</evidence>
<dbReference type="InterPro" id="IPR029058">
    <property type="entry name" value="AB_hydrolase_fold"/>
</dbReference>
<feature type="domain" description="Poly-beta-hydroxybutyrate polymerase N-terminal" evidence="4">
    <location>
        <begin position="58"/>
        <end position="98"/>
    </location>
</feature>
<evidence type="ECO:0000256" key="2">
    <source>
        <dbReference type="ARBA" id="ARBA00023315"/>
    </source>
</evidence>
<dbReference type="InterPro" id="IPR010941">
    <property type="entry name" value="PhaC_N"/>
</dbReference>
<dbReference type="InterPro" id="IPR051321">
    <property type="entry name" value="PHA/PHB_synthase"/>
</dbReference>
<evidence type="ECO:0000313" key="6">
    <source>
        <dbReference type="Proteomes" id="UP000054997"/>
    </source>
</evidence>
<dbReference type="PANTHER" id="PTHR36837:SF5">
    <property type="entry name" value="POLY-3-HYDROXYBUTYRATE SYNTHASE"/>
    <property type="match status" value="1"/>
</dbReference>
<dbReference type="STRING" id="45068.Llon_1675"/>
<dbReference type="PANTHER" id="PTHR36837">
    <property type="entry name" value="POLY(3-HYDROXYALKANOATE) POLYMERASE SUBUNIT PHAC"/>
    <property type="match status" value="1"/>
</dbReference>
<organism evidence="5 6">
    <name type="scientific">Legionella londiniensis</name>
    <dbReference type="NCBI Taxonomy" id="45068"/>
    <lineage>
        <taxon>Bacteria</taxon>
        <taxon>Pseudomonadati</taxon>
        <taxon>Pseudomonadota</taxon>
        <taxon>Gammaproteobacteria</taxon>
        <taxon>Legionellales</taxon>
        <taxon>Legionellaceae</taxon>
        <taxon>Legionella</taxon>
    </lineage>
</organism>